<dbReference type="GO" id="GO:0000444">
    <property type="term" value="C:MIS12/MIND type complex"/>
    <property type="evidence" value="ECO:0007669"/>
    <property type="project" value="TreeGrafter"/>
</dbReference>
<organism evidence="3 4">
    <name type="scientific">Lasallia pustulata</name>
    <dbReference type="NCBI Taxonomy" id="136370"/>
    <lineage>
        <taxon>Eukaryota</taxon>
        <taxon>Fungi</taxon>
        <taxon>Dikarya</taxon>
        <taxon>Ascomycota</taxon>
        <taxon>Pezizomycotina</taxon>
        <taxon>Lecanoromycetes</taxon>
        <taxon>OSLEUM clade</taxon>
        <taxon>Umbilicariomycetidae</taxon>
        <taxon>Umbilicariales</taxon>
        <taxon>Umbilicariaceae</taxon>
        <taxon>Lasallia</taxon>
    </lineage>
</organism>
<evidence type="ECO:0000313" key="3">
    <source>
        <dbReference type="EMBL" id="KAA6408806.1"/>
    </source>
</evidence>
<dbReference type="AlphaFoldDB" id="A0A5M8PIY2"/>
<keyword evidence="1" id="KW-0175">Coiled coil</keyword>
<protein>
    <recommendedName>
        <fullName evidence="5">Kinetochore Mis14</fullName>
    </recommendedName>
</protein>
<accession>A0A5M8PIY2</accession>
<feature type="coiled-coil region" evidence="1">
    <location>
        <begin position="91"/>
        <end position="148"/>
    </location>
</feature>
<evidence type="ECO:0000256" key="1">
    <source>
        <dbReference type="SAM" id="Coils"/>
    </source>
</evidence>
<dbReference type="GO" id="GO:0000070">
    <property type="term" value="P:mitotic sister chromatid segregation"/>
    <property type="evidence" value="ECO:0007669"/>
    <property type="project" value="InterPro"/>
</dbReference>
<gene>
    <name evidence="3" type="ORF">FRX48_07150</name>
</gene>
<evidence type="ECO:0008006" key="5">
    <source>
        <dbReference type="Google" id="ProtNLM"/>
    </source>
</evidence>
<reference evidence="3 4" key="1">
    <citation type="submission" date="2019-09" db="EMBL/GenBank/DDBJ databases">
        <title>The hologenome of the rock-dwelling lichen Lasallia pustulata.</title>
        <authorList>
            <person name="Greshake Tzovaras B."/>
            <person name="Segers F."/>
            <person name="Bicker A."/>
            <person name="Dal Grande F."/>
            <person name="Otte J."/>
            <person name="Hankeln T."/>
            <person name="Schmitt I."/>
            <person name="Ebersberger I."/>
        </authorList>
    </citation>
    <scope>NUCLEOTIDE SEQUENCE [LARGE SCALE GENOMIC DNA]</scope>
    <source>
        <strain evidence="3">A1-1</strain>
    </source>
</reference>
<feature type="region of interest" description="Disordered" evidence="2">
    <location>
        <begin position="56"/>
        <end position="84"/>
    </location>
</feature>
<sequence length="200" mass="22281">MDPHHRKIDLQSPSDLTYLLSNIHAAAQQKLDQAIPPSAAPNGEDDAFRTKVEHLVHQHQRPRRLPSLLSLPNPNPAPKPTNPTTRAVSRLHALYAQLELETARVAELRREAPAAAAKAYMDRLNQELEEEEEVVERLREKVRAEASVGVEMEGVGLERAEDVRRTWEGALEGLTGLGRVTETVARCERAERAAEVVEGM</sequence>
<evidence type="ECO:0000256" key="2">
    <source>
        <dbReference type="SAM" id="MobiDB-lite"/>
    </source>
</evidence>
<evidence type="ECO:0000313" key="4">
    <source>
        <dbReference type="Proteomes" id="UP000324767"/>
    </source>
</evidence>
<dbReference type="PANTHER" id="PTHR31749">
    <property type="entry name" value="KINETOCHORE-ASSOCIATED PROTEIN NSL1 HOMOLOG"/>
    <property type="match status" value="1"/>
</dbReference>
<comment type="caution">
    <text evidence="3">The sequence shown here is derived from an EMBL/GenBank/DDBJ whole genome shotgun (WGS) entry which is preliminary data.</text>
</comment>
<dbReference type="PANTHER" id="PTHR31749:SF3">
    <property type="entry name" value="KINETOCHORE-ASSOCIATED PROTEIN NSL1 HOMOLOG"/>
    <property type="match status" value="1"/>
</dbReference>
<dbReference type="InterPro" id="IPR013950">
    <property type="entry name" value="Mis14/Nsl1"/>
</dbReference>
<dbReference type="OrthoDB" id="2135762at2759"/>
<dbReference type="Pfam" id="PF08641">
    <property type="entry name" value="Mis14"/>
    <property type="match status" value="1"/>
</dbReference>
<dbReference type="EMBL" id="VXIT01000012">
    <property type="protein sequence ID" value="KAA6408806.1"/>
    <property type="molecule type" value="Genomic_DNA"/>
</dbReference>
<name>A0A5M8PIY2_9LECA</name>
<proteinExistence type="predicted"/>
<dbReference type="Proteomes" id="UP000324767">
    <property type="component" value="Unassembled WGS sequence"/>
</dbReference>